<evidence type="ECO:0000313" key="9">
    <source>
        <dbReference type="Proteomes" id="UP000094527"/>
    </source>
</evidence>
<dbReference type="PANTHER" id="PTHR22911:SF6">
    <property type="entry name" value="SOLUTE CARRIER FAMILY 35 MEMBER G1"/>
    <property type="match status" value="1"/>
</dbReference>
<evidence type="ECO:0000256" key="6">
    <source>
        <dbReference type="SAM" id="Phobius"/>
    </source>
</evidence>
<dbReference type="PANTHER" id="PTHR22911">
    <property type="entry name" value="ACYL-MALONYL CONDENSING ENZYME-RELATED"/>
    <property type="match status" value="1"/>
</dbReference>
<dbReference type="SUPFAM" id="SSF103481">
    <property type="entry name" value="Multidrug resistance efflux transporter EmrE"/>
    <property type="match status" value="2"/>
</dbReference>
<comment type="caution">
    <text evidence="8">The sequence shown here is derived from an EMBL/GenBank/DDBJ whole genome shotgun (WGS) entry which is preliminary data.</text>
</comment>
<feature type="transmembrane region" description="Helical" evidence="6">
    <location>
        <begin position="248"/>
        <end position="268"/>
    </location>
</feature>
<feature type="transmembrane region" description="Helical" evidence="6">
    <location>
        <begin position="188"/>
        <end position="213"/>
    </location>
</feature>
<dbReference type="InterPro" id="IPR037185">
    <property type="entry name" value="EmrE-like"/>
</dbReference>
<dbReference type="GO" id="GO:0016020">
    <property type="term" value="C:membrane"/>
    <property type="evidence" value="ECO:0007669"/>
    <property type="project" value="UniProtKB-SubCell"/>
</dbReference>
<keyword evidence="3 6" id="KW-1133">Transmembrane helix</keyword>
<feature type="domain" description="EamA" evidence="7">
    <location>
        <begin position="126"/>
        <end position="264"/>
    </location>
</feature>
<evidence type="ECO:0000256" key="2">
    <source>
        <dbReference type="ARBA" id="ARBA00022692"/>
    </source>
</evidence>
<feature type="transmembrane region" description="Helical" evidence="6">
    <location>
        <begin position="342"/>
        <end position="363"/>
    </location>
</feature>
<dbReference type="STRING" id="48709.A0A1D2NA91"/>
<reference evidence="8 9" key="1">
    <citation type="journal article" date="2016" name="Genome Biol. Evol.">
        <title>Gene Family Evolution Reflects Adaptation to Soil Environmental Stressors in the Genome of the Collembolan Orchesella cincta.</title>
        <authorList>
            <person name="Faddeeva-Vakhrusheva A."/>
            <person name="Derks M.F."/>
            <person name="Anvar S.Y."/>
            <person name="Agamennone V."/>
            <person name="Suring W."/>
            <person name="Smit S."/>
            <person name="van Straalen N.M."/>
            <person name="Roelofs D."/>
        </authorList>
    </citation>
    <scope>NUCLEOTIDE SEQUENCE [LARGE SCALE GENOMIC DNA]</scope>
    <source>
        <tissue evidence="8">Mixed pool</tissue>
    </source>
</reference>
<evidence type="ECO:0000256" key="5">
    <source>
        <dbReference type="SAM" id="MobiDB-lite"/>
    </source>
</evidence>
<organism evidence="8 9">
    <name type="scientific">Orchesella cincta</name>
    <name type="common">Springtail</name>
    <name type="synonym">Podura cincta</name>
    <dbReference type="NCBI Taxonomy" id="48709"/>
    <lineage>
        <taxon>Eukaryota</taxon>
        <taxon>Metazoa</taxon>
        <taxon>Ecdysozoa</taxon>
        <taxon>Arthropoda</taxon>
        <taxon>Hexapoda</taxon>
        <taxon>Collembola</taxon>
        <taxon>Entomobryomorpha</taxon>
        <taxon>Entomobryoidea</taxon>
        <taxon>Orchesellidae</taxon>
        <taxon>Orchesellinae</taxon>
        <taxon>Orchesella</taxon>
    </lineage>
</organism>
<feature type="transmembrane region" description="Helical" evidence="6">
    <location>
        <begin position="219"/>
        <end position="241"/>
    </location>
</feature>
<dbReference type="AlphaFoldDB" id="A0A1D2NA91"/>
<dbReference type="OrthoDB" id="306876at2759"/>
<sequence length="436" mass="47730">MVNFKESDNEDKDPKGVPSAASGLNESVNLLIEREKGAQSQNKGKSPAVASSSSTSLAATASQYQSSYQKLLKVNNHLLPDDEGNIPKSAKMEDAKHKYNYKNGDNPKDVESSPEEEQQVGLKRFLGIFLAVAAALQFSLSALVIKILKYHPFNLGVWRFMVMACIPIPFLIHSAVKKKEKIFKDVWPFNGTSVFLVVQAMVGSNSIIFVFFGLKYLNIADSIVIGTSAPVFVTLVAFLFLGERCGLVPVFTAILALIGVAIISKPPALTGSEDFSGDTFIGVMSSFSSMILLTIHYVALRYIRTVHHALVNLFFALWGLLECIVVAYVMGVLEVPKDFREVGLIITTAFLAFFAQTCITLALKYEQAGPVALVRTSEVVFAFLWQALFLGVQPDMFSLIGAVLTMSGVAITSLRKMVMSLPDDHKCKKTFGFLLL</sequence>
<keyword evidence="4 6" id="KW-0472">Membrane</keyword>
<feature type="transmembrane region" description="Helical" evidence="6">
    <location>
        <begin position="310"/>
        <end position="330"/>
    </location>
</feature>
<accession>A0A1D2NA91</accession>
<feature type="compositionally biased region" description="Low complexity" evidence="5">
    <location>
        <begin position="46"/>
        <end position="56"/>
    </location>
</feature>
<evidence type="ECO:0000256" key="3">
    <source>
        <dbReference type="ARBA" id="ARBA00022989"/>
    </source>
</evidence>
<feature type="domain" description="EamA" evidence="7">
    <location>
        <begin position="282"/>
        <end position="413"/>
    </location>
</feature>
<keyword evidence="2 6" id="KW-0812">Transmembrane</keyword>
<dbReference type="InterPro" id="IPR000620">
    <property type="entry name" value="EamA_dom"/>
</dbReference>
<feature type="transmembrane region" description="Helical" evidence="6">
    <location>
        <begin position="157"/>
        <end position="176"/>
    </location>
</feature>
<gene>
    <name evidence="8" type="ORF">Ocin01_04504</name>
</gene>
<evidence type="ECO:0000256" key="1">
    <source>
        <dbReference type="ARBA" id="ARBA00004141"/>
    </source>
</evidence>
<dbReference type="Pfam" id="PF00892">
    <property type="entry name" value="EamA"/>
    <property type="match status" value="2"/>
</dbReference>
<evidence type="ECO:0000259" key="7">
    <source>
        <dbReference type="Pfam" id="PF00892"/>
    </source>
</evidence>
<keyword evidence="9" id="KW-1185">Reference proteome</keyword>
<comment type="subcellular location">
    <subcellularLocation>
        <location evidence="1">Membrane</location>
        <topology evidence="1">Multi-pass membrane protein</topology>
    </subcellularLocation>
</comment>
<protein>
    <submittedName>
        <fullName evidence="8">Solute carrier family 35 member G1</fullName>
    </submittedName>
</protein>
<feature type="transmembrane region" description="Helical" evidence="6">
    <location>
        <begin position="125"/>
        <end position="145"/>
    </location>
</feature>
<dbReference type="EMBL" id="LJIJ01000122">
    <property type="protein sequence ID" value="ODN02170.1"/>
    <property type="molecule type" value="Genomic_DNA"/>
</dbReference>
<evidence type="ECO:0000313" key="8">
    <source>
        <dbReference type="EMBL" id="ODN02170.1"/>
    </source>
</evidence>
<feature type="transmembrane region" description="Helical" evidence="6">
    <location>
        <begin position="396"/>
        <end position="414"/>
    </location>
</feature>
<feature type="region of interest" description="Disordered" evidence="5">
    <location>
        <begin position="1"/>
        <end position="56"/>
    </location>
</feature>
<dbReference type="Proteomes" id="UP000094527">
    <property type="component" value="Unassembled WGS sequence"/>
</dbReference>
<feature type="region of interest" description="Disordered" evidence="5">
    <location>
        <begin position="82"/>
        <end position="114"/>
    </location>
</feature>
<name>A0A1D2NA91_ORCCI</name>
<proteinExistence type="predicted"/>
<dbReference type="OMA" id="CIFARLF"/>
<evidence type="ECO:0000256" key="4">
    <source>
        <dbReference type="ARBA" id="ARBA00023136"/>
    </source>
</evidence>
<feature type="transmembrane region" description="Helical" evidence="6">
    <location>
        <begin position="372"/>
        <end position="390"/>
    </location>
</feature>
<feature type="transmembrane region" description="Helical" evidence="6">
    <location>
        <begin position="280"/>
        <end position="298"/>
    </location>
</feature>